<keyword evidence="2" id="KW-1185">Reference proteome</keyword>
<evidence type="ECO:0000313" key="2">
    <source>
        <dbReference type="Proteomes" id="UP000187406"/>
    </source>
</evidence>
<accession>A0A1Q3C905</accession>
<dbReference type="AlphaFoldDB" id="A0A1Q3C905"/>
<name>A0A1Q3C905_CEPFO</name>
<dbReference type="PANTHER" id="PTHR47871:SF2">
    <property type="entry name" value="OS03G0221300 PROTEIN"/>
    <property type="match status" value="1"/>
</dbReference>
<dbReference type="FunCoup" id="A0A1Q3C905">
    <property type="interactions" value="870"/>
</dbReference>
<dbReference type="InParanoid" id="A0A1Q3C905"/>
<organism evidence="1 2">
    <name type="scientific">Cephalotus follicularis</name>
    <name type="common">Albany pitcher plant</name>
    <dbReference type="NCBI Taxonomy" id="3775"/>
    <lineage>
        <taxon>Eukaryota</taxon>
        <taxon>Viridiplantae</taxon>
        <taxon>Streptophyta</taxon>
        <taxon>Embryophyta</taxon>
        <taxon>Tracheophyta</taxon>
        <taxon>Spermatophyta</taxon>
        <taxon>Magnoliopsida</taxon>
        <taxon>eudicotyledons</taxon>
        <taxon>Gunneridae</taxon>
        <taxon>Pentapetalae</taxon>
        <taxon>rosids</taxon>
        <taxon>fabids</taxon>
        <taxon>Oxalidales</taxon>
        <taxon>Cephalotaceae</taxon>
        <taxon>Cephalotus</taxon>
    </lineage>
</organism>
<evidence type="ECO:0000313" key="1">
    <source>
        <dbReference type="EMBL" id="GAV76694.1"/>
    </source>
</evidence>
<proteinExistence type="predicted"/>
<dbReference type="STRING" id="3775.A0A1Q3C905"/>
<dbReference type="PANTHER" id="PTHR47871">
    <property type="entry name" value="NAC DOMAIN-CONTAINING PROTEIN 8"/>
    <property type="match status" value="1"/>
</dbReference>
<comment type="caution">
    <text evidence="1">The sequence shown here is derived from an EMBL/GenBank/DDBJ whole genome shotgun (WGS) entry which is preliminary data.</text>
</comment>
<gene>
    <name evidence="1" type="ORF">CFOL_v3_20167</name>
</gene>
<sequence>MPQFSPEPSPPHSSTEKLELWISSASEKKLLNRMAEMCGSNALSTDSMVEFSGPVWSNELDHVPLIQRRKLLLSRNQDSKSNPVSSPLLDVVVKKEEGLVSLPFGCTVKEGTDQQCHFSKVSSEVISGVAHGKVLAEFGAVAQCSQDVGMTGYFNSQGTQVKKHMSDKLKCAEVNNDAAGSDVSGHTSIQIPMPSALAKVKAEISDGELLCSDGSNGTDLPMVVVKDNILNDCTDDELDHIVLKERQKMLLTRKLSGSTKQVLEGNSIGISEEIIGHCDKTLKETMRSVDGESSMVGKQFNHILERNNSDLWQSSLDVSSKGIAEESSFTANWYLPKPCVCLGTATADSRNDIEESEICSSMTSSVNFSSCNGQDYVPASIHSMSSSALPNFKVEPMDDNGLHNSNRNPCTNYSFNTLRVEPEVYDKLDHMQLFDRMMLLTSGEKSELNSSRNSECLWKSMPSDVGRPFVPESTKQISIIRRRKRKKTATDSVETALEEDAPGLLQVLIDQGVSVDEIKLYGEQESDDALDESLNEVSFADLEAVMSKIFSPWTSTSLLKFAPMRCTNATKPSYCLACLFSLVEQTRYLQFRKWPVEWGWCRDLQSFIFVFERHNRIVLERPEYGYATYFFELVDTLPIKWQVKRLVTAMKLTSCGRITLIENKAIRVGEDLTEGEAQVLMEYGWIPNSGLGTMLNYCDRVIHDRKNEKDTSEWRSKIGKMLINGYNGGTTVSFNMPEKVIDGRGAASPQIKLEL</sequence>
<dbReference type="OrthoDB" id="2021147at2759"/>
<dbReference type="Proteomes" id="UP000187406">
    <property type="component" value="Unassembled WGS sequence"/>
</dbReference>
<reference evidence="2" key="1">
    <citation type="submission" date="2016-04" db="EMBL/GenBank/DDBJ databases">
        <title>Cephalotus genome sequencing.</title>
        <authorList>
            <person name="Fukushima K."/>
            <person name="Hasebe M."/>
            <person name="Fang X."/>
        </authorList>
    </citation>
    <scope>NUCLEOTIDE SEQUENCE [LARGE SCALE GENOMIC DNA]</scope>
    <source>
        <strain evidence="2">cv. St1</strain>
    </source>
</reference>
<protein>
    <submittedName>
        <fullName evidence="1">Uncharacterized protein</fullName>
    </submittedName>
</protein>
<dbReference type="EMBL" id="BDDD01001517">
    <property type="protein sequence ID" value="GAV76694.1"/>
    <property type="molecule type" value="Genomic_DNA"/>
</dbReference>